<proteinExistence type="inferred from homology"/>
<dbReference type="SMR" id="Q9XXH0"/>
<dbReference type="GO" id="GO:0008171">
    <property type="term" value="F:O-methyltransferase activity"/>
    <property type="evidence" value="ECO:0007669"/>
    <property type="project" value="InterPro"/>
</dbReference>
<accession>Q9XXH0</accession>
<dbReference type="RefSeq" id="NP_507175.2">
    <property type="nucleotide sequence ID" value="NM_074774.3"/>
</dbReference>
<dbReference type="PaxDb" id="6239-Y32B12A.3"/>
<dbReference type="PhylomeDB" id="Q9XXH0"/>
<dbReference type="InterPro" id="IPR029063">
    <property type="entry name" value="SAM-dependent_MTases_sf"/>
</dbReference>
<dbReference type="PIR" id="T26581">
    <property type="entry name" value="T26581"/>
</dbReference>
<dbReference type="PeptideAtlas" id="Q9XXH0"/>
<dbReference type="GeneID" id="189563"/>
<keyword evidence="3" id="KW-0949">S-adenosyl-L-methionine</keyword>
<dbReference type="OrthoDB" id="10251242at2759"/>
<evidence type="ECO:0000256" key="1">
    <source>
        <dbReference type="ARBA" id="ARBA00022603"/>
    </source>
</evidence>
<dbReference type="Proteomes" id="UP000001940">
    <property type="component" value="Chromosome V"/>
</dbReference>
<dbReference type="HOGENOM" id="CLU_067676_5_1_1"/>
<dbReference type="AlphaFoldDB" id="Q9XXH0"/>
<dbReference type="CTD" id="189563"/>
<sequence>MSLVNAYCSEHTTIESELQAELRRATIDSVPMAMILGAPEVFTFGQNFIRSFGGKRVLDIGTFTGASALAWALAVPDGTGEVLTFDINLSDYKKYGVPIISKCKKTFKKIRAIEGPALENLDKLIADGQSGSFDFAFIDADKTNYSKYYDRCVTLLRKGGVIFVDNCLWDGSVCQETTRTDESSVAIHEANEKIFHDDRTYSAILNLGDGTHVAFKK</sequence>
<evidence type="ECO:0000256" key="2">
    <source>
        <dbReference type="ARBA" id="ARBA00022679"/>
    </source>
</evidence>
<evidence type="ECO:0000313" key="7">
    <source>
        <dbReference type="WormBase" id="Y32B12A.3"/>
    </source>
</evidence>
<dbReference type="GO" id="GO:0032259">
    <property type="term" value="P:methylation"/>
    <property type="evidence" value="ECO:0007669"/>
    <property type="project" value="UniProtKB-KW"/>
</dbReference>
<dbReference type="KEGG" id="cel:CELE_Y32B12A.3"/>
<evidence type="ECO:0000313" key="5">
    <source>
        <dbReference type="EMBL" id="CAA19479.2"/>
    </source>
</evidence>
<dbReference type="UCSC" id="Y32B12A.3">
    <property type="organism name" value="c. elegans"/>
</dbReference>
<comment type="similarity">
    <text evidence="4">Belongs to the class I-like SAM-binding methyltransferase superfamily. Cation-dependent O-methyltransferase family.</text>
</comment>
<dbReference type="Bgee" id="WBGene00012518">
    <property type="expression patterns" value="Expressed in embryo and 1 other cell type or tissue"/>
</dbReference>
<dbReference type="eggNOG" id="KOG1663">
    <property type="taxonomic scope" value="Eukaryota"/>
</dbReference>
<dbReference type="InterPro" id="IPR002935">
    <property type="entry name" value="SAM_O-MeTrfase"/>
</dbReference>
<evidence type="ECO:0000256" key="4">
    <source>
        <dbReference type="ARBA" id="ARBA00023453"/>
    </source>
</evidence>
<evidence type="ECO:0000313" key="6">
    <source>
        <dbReference type="Proteomes" id="UP000001940"/>
    </source>
</evidence>
<dbReference type="Pfam" id="PF01596">
    <property type="entry name" value="Methyltransf_3"/>
    <property type="match status" value="1"/>
</dbReference>
<organism evidence="5 6">
    <name type="scientific">Caenorhabditis elegans</name>
    <dbReference type="NCBI Taxonomy" id="6239"/>
    <lineage>
        <taxon>Eukaryota</taxon>
        <taxon>Metazoa</taxon>
        <taxon>Ecdysozoa</taxon>
        <taxon>Nematoda</taxon>
        <taxon>Chromadorea</taxon>
        <taxon>Rhabditida</taxon>
        <taxon>Rhabditina</taxon>
        <taxon>Rhabditomorpha</taxon>
        <taxon>Rhabditoidea</taxon>
        <taxon>Rhabditidae</taxon>
        <taxon>Peloderinae</taxon>
        <taxon>Caenorhabditis</taxon>
    </lineage>
</organism>
<dbReference type="STRING" id="6239.Y32B12A.3.1"/>
<dbReference type="Gene3D" id="3.40.50.150">
    <property type="entry name" value="Vaccinia Virus protein VP39"/>
    <property type="match status" value="1"/>
</dbReference>
<dbReference type="EMBL" id="BX284605">
    <property type="protein sequence ID" value="CAA19479.2"/>
    <property type="molecule type" value="Genomic_DNA"/>
</dbReference>
<reference evidence="5 6" key="1">
    <citation type="journal article" date="1998" name="Science">
        <title>Genome sequence of the nematode C. elegans: a platform for investigating biology.</title>
        <authorList>
            <consortium name="The C. elegans sequencing consortium"/>
            <person name="Sulson J.E."/>
            <person name="Waterston R."/>
        </authorList>
    </citation>
    <scope>NUCLEOTIDE SEQUENCE [LARGE SCALE GENOMIC DNA]</scope>
    <source>
        <strain evidence="5 6">Bristol N2</strain>
    </source>
</reference>
<dbReference type="InterPro" id="IPR050362">
    <property type="entry name" value="Cation-dep_OMT"/>
</dbReference>
<dbReference type="OMA" id="PYDMIFI"/>
<dbReference type="GO" id="GO:0045087">
    <property type="term" value="P:innate immune response"/>
    <property type="evidence" value="ECO:0007007"/>
    <property type="project" value="WormBase"/>
</dbReference>
<dbReference type="GO" id="GO:0008757">
    <property type="term" value="F:S-adenosylmethionine-dependent methyltransferase activity"/>
    <property type="evidence" value="ECO:0000318"/>
    <property type="project" value="GO_Central"/>
</dbReference>
<dbReference type="DIP" id="DIP-27233N"/>
<keyword evidence="6" id="KW-1185">Reference proteome</keyword>
<evidence type="ECO:0000256" key="3">
    <source>
        <dbReference type="ARBA" id="ARBA00022691"/>
    </source>
</evidence>
<protein>
    <submittedName>
        <fullName evidence="5">Catechol O-methyltransferase domain-containing protein 1</fullName>
    </submittedName>
</protein>
<keyword evidence="2" id="KW-0808">Transferase</keyword>
<dbReference type="FunCoup" id="Q9XXH0">
    <property type="interactions" value="585"/>
</dbReference>
<dbReference type="PANTHER" id="PTHR10509:SF93">
    <property type="entry name" value="CATECHOL O-METHYLTRANSFERASE DOMAIN-CONTAINING PROTEIN 1"/>
    <property type="match status" value="1"/>
</dbReference>
<dbReference type="WormBase" id="Y32B12A.3">
    <property type="protein sequence ID" value="CE36031"/>
    <property type="gene ID" value="WBGene00012518"/>
    <property type="gene designation" value="comt-2"/>
</dbReference>
<dbReference type="SUPFAM" id="SSF53335">
    <property type="entry name" value="S-adenosyl-L-methionine-dependent methyltransferases"/>
    <property type="match status" value="1"/>
</dbReference>
<dbReference type="AGR" id="WB:WBGene00012518"/>
<dbReference type="PANTHER" id="PTHR10509">
    <property type="entry name" value="O-METHYLTRANSFERASE-RELATED"/>
    <property type="match status" value="1"/>
</dbReference>
<gene>
    <name evidence="5 7" type="primary">comt-2</name>
    <name evidence="5" type="ORF">CELE_Y32B12A.3</name>
    <name evidence="7" type="ORF">Y32B12A.3</name>
</gene>
<dbReference type="CDD" id="cd02440">
    <property type="entry name" value="AdoMet_MTases"/>
    <property type="match status" value="1"/>
</dbReference>
<keyword evidence="1" id="KW-0489">Methyltransferase</keyword>
<dbReference type="InParanoid" id="Q9XXH0"/>
<dbReference type="PROSITE" id="PS51682">
    <property type="entry name" value="SAM_OMT_I"/>
    <property type="match status" value="1"/>
</dbReference>
<name>Q9XXH0_CAEEL</name>